<evidence type="ECO:0008006" key="3">
    <source>
        <dbReference type="Google" id="ProtNLM"/>
    </source>
</evidence>
<dbReference type="SUPFAM" id="SSF51126">
    <property type="entry name" value="Pectin lyase-like"/>
    <property type="match status" value="1"/>
</dbReference>
<organism evidence="1 2">
    <name type="scientific">Sphingobacterium paucimobilis HER1398</name>
    <dbReference type="NCBI Taxonomy" id="1346330"/>
    <lineage>
        <taxon>Bacteria</taxon>
        <taxon>Pseudomonadati</taxon>
        <taxon>Bacteroidota</taxon>
        <taxon>Sphingobacteriia</taxon>
        <taxon>Sphingobacteriales</taxon>
        <taxon>Sphingobacteriaceae</taxon>
        <taxon>Sphingobacterium</taxon>
    </lineage>
</organism>
<dbReference type="EMBL" id="ATDL01000018">
    <property type="protein sequence ID" value="ERJ58144.1"/>
    <property type="molecule type" value="Genomic_DNA"/>
</dbReference>
<evidence type="ECO:0000313" key="2">
    <source>
        <dbReference type="Proteomes" id="UP000016584"/>
    </source>
</evidence>
<dbReference type="RefSeq" id="WP_021071625.1">
    <property type="nucleotide sequence ID" value="NZ_ATDL01000018.1"/>
</dbReference>
<evidence type="ECO:0000313" key="1">
    <source>
        <dbReference type="EMBL" id="ERJ58144.1"/>
    </source>
</evidence>
<name>U2IZN8_9SPHI</name>
<sequence>MKAIQDLSGSPYVFKEVANVGAYEFQDARKLLCFSPTNNILYVNQSIEGGNASGSDWHNAIPELGDALKWAYENKDKNIWSDDNPLQIWVASGVYKPMYTPEYGKEFNAEPEDLRDRVFLLVKNVQLYGGFPTSGDPGMKDRVLKEKGGSASILSGDYNEDDNCEGHGRYLTLTNRTENAFHIIMSVGDMGEKTLLDGFTIMGGGSENAGTFIRVSSESFSRAYGGGVYNMTTGGVLTFQNLEIVNNMASSSSSYAYGGGVYSESKGDGVIRWINNTIMHNTVSCHSGAAAAFGGGVYNNNSSGGTMIWTDNVIENNIAISTSLAYGGGVYNVNEGMMIWTANIIGYNNANSVALSYGGGIFNRNAGTMGWHDNEINGNTATPFGASFNGGGVYNRNSESGTMLWTMDGEVLFREEGEK</sequence>
<gene>
    <name evidence="1" type="ORF">M472_05140</name>
</gene>
<dbReference type="PATRIC" id="fig|1346330.5.peg.3485"/>
<dbReference type="Proteomes" id="UP000016584">
    <property type="component" value="Unassembled WGS sequence"/>
</dbReference>
<dbReference type="AlphaFoldDB" id="U2IZN8"/>
<protein>
    <recommendedName>
        <fullName evidence="3">Right handed beta helix domain-containing protein</fullName>
    </recommendedName>
</protein>
<proteinExistence type="predicted"/>
<accession>U2IZN8</accession>
<keyword evidence="2" id="KW-1185">Reference proteome</keyword>
<reference evidence="1 2" key="1">
    <citation type="journal article" date="2013" name="Genome Announc.">
        <title>The Draft Genome Sequence of Sphingomonas paucimobilis Strain HER1398 (Proteobacteria), Host to the Giant PAU Phage, Indicates That It Is a Member of the Genus Sphingobacterium (Bacteroidetes).</title>
        <authorList>
            <person name="White R.A.III."/>
            <person name="Suttle C.A."/>
        </authorList>
    </citation>
    <scope>NUCLEOTIDE SEQUENCE [LARGE SCALE GENOMIC DNA]</scope>
    <source>
        <strain evidence="1 2">HER1398</strain>
    </source>
</reference>
<dbReference type="OrthoDB" id="714414at2"/>
<dbReference type="STRING" id="1346330.M472_05140"/>
<dbReference type="InterPro" id="IPR011050">
    <property type="entry name" value="Pectin_lyase_fold/virulence"/>
</dbReference>
<dbReference type="eggNOG" id="COG5492">
    <property type="taxonomic scope" value="Bacteria"/>
</dbReference>
<comment type="caution">
    <text evidence="1">The sequence shown here is derived from an EMBL/GenBank/DDBJ whole genome shotgun (WGS) entry which is preliminary data.</text>
</comment>